<sequence length="283" mass="29692">MTMPKVETTSSRVRAGLRHDSASVRLRSALAAGSDPDPEFVETLVERCAVEPVFHVRDMLTWALTRHPAALTVPRVVAELRSPSARARSQALHTLSKIGDRGVWPAITRPLLTDADDEVARTAWRTAALLVPEGEARELAEVLVSQLGRGGRETHLSLSRALIALGEPVAPLLREAASDPDPGVRGHALATQQLWRDPDAGFAYAVEEAKRMVSLGPERQEALDADAQEAPGTDGRGTPGAGEREAVGADGRGTPGAEAPGADGQGTPGAGGPEGSGAGRREE</sequence>
<feature type="region of interest" description="Disordered" evidence="1">
    <location>
        <begin position="224"/>
        <end position="283"/>
    </location>
</feature>
<evidence type="ECO:0000313" key="2">
    <source>
        <dbReference type="EMBL" id="QER86688.1"/>
    </source>
</evidence>
<evidence type="ECO:0000256" key="1">
    <source>
        <dbReference type="SAM" id="MobiDB-lite"/>
    </source>
</evidence>
<dbReference type="Gene3D" id="1.25.10.10">
    <property type="entry name" value="Leucine-rich Repeat Variant"/>
    <property type="match status" value="1"/>
</dbReference>
<dbReference type="EMBL" id="CP043959">
    <property type="protein sequence ID" value="QER86688.1"/>
    <property type="molecule type" value="Genomic_DNA"/>
</dbReference>
<feature type="compositionally biased region" description="Gly residues" evidence="1">
    <location>
        <begin position="263"/>
        <end position="283"/>
    </location>
</feature>
<reference evidence="2 3" key="1">
    <citation type="submission" date="2019-09" db="EMBL/GenBank/DDBJ databases">
        <title>Draft genome sequence of the Ebosin-producing strain Streptomyces sp. 139.</title>
        <authorList>
            <person name="Ai L."/>
            <person name="Geng M."/>
            <person name="Ma M."/>
            <person name="Bai L."/>
        </authorList>
    </citation>
    <scope>NUCLEOTIDE SEQUENCE [LARGE SCALE GENOMIC DNA]</scope>
    <source>
        <strain evidence="2 3">139</strain>
    </source>
</reference>
<dbReference type="RefSeq" id="WP_150154509.1">
    <property type="nucleotide sequence ID" value="NZ_CP043959.1"/>
</dbReference>
<dbReference type="InterPro" id="IPR016024">
    <property type="entry name" value="ARM-type_fold"/>
</dbReference>
<protein>
    <submittedName>
        <fullName evidence="2">HEAT repeat domain-containing protein</fullName>
    </submittedName>
</protein>
<proteinExistence type="predicted"/>
<organism evidence="2 3">
    <name type="scientific">Streptomyces tendae</name>
    <dbReference type="NCBI Taxonomy" id="1932"/>
    <lineage>
        <taxon>Bacteria</taxon>
        <taxon>Bacillati</taxon>
        <taxon>Actinomycetota</taxon>
        <taxon>Actinomycetes</taxon>
        <taxon>Kitasatosporales</taxon>
        <taxon>Streptomycetaceae</taxon>
        <taxon>Streptomyces</taxon>
    </lineage>
</organism>
<evidence type="ECO:0000313" key="3">
    <source>
        <dbReference type="Proteomes" id="UP000324308"/>
    </source>
</evidence>
<gene>
    <name evidence="2" type="ORF">F3L20_12955</name>
</gene>
<accession>A0ABX5ZPV3</accession>
<dbReference type="Proteomes" id="UP000324308">
    <property type="component" value="Chromosome"/>
</dbReference>
<dbReference type="InterPro" id="IPR011989">
    <property type="entry name" value="ARM-like"/>
</dbReference>
<name>A0ABX5ZPV3_STRTE</name>
<keyword evidence="3" id="KW-1185">Reference proteome</keyword>
<dbReference type="SUPFAM" id="SSF48371">
    <property type="entry name" value="ARM repeat"/>
    <property type="match status" value="1"/>
</dbReference>